<dbReference type="RefSeq" id="WP_146511250.1">
    <property type="nucleotide sequence ID" value="NZ_SIHI01000017.1"/>
</dbReference>
<dbReference type="InterPro" id="IPR009875">
    <property type="entry name" value="PilZ_domain"/>
</dbReference>
<dbReference type="AlphaFoldDB" id="A0A5C5WJ59"/>
<accession>A0A5C5WJ59</accession>
<dbReference type="Pfam" id="PF07238">
    <property type="entry name" value="PilZ"/>
    <property type="match status" value="1"/>
</dbReference>
<dbReference type="SUPFAM" id="SSF141371">
    <property type="entry name" value="PilZ domain-like"/>
    <property type="match status" value="1"/>
</dbReference>
<dbReference type="EMBL" id="SIHI01000017">
    <property type="protein sequence ID" value="TWT49872.1"/>
    <property type="molecule type" value="Genomic_DNA"/>
</dbReference>
<feature type="domain" description="PilZ" evidence="1">
    <location>
        <begin position="29"/>
        <end position="134"/>
    </location>
</feature>
<evidence type="ECO:0000313" key="3">
    <source>
        <dbReference type="Proteomes" id="UP000317243"/>
    </source>
</evidence>
<organism evidence="2 3">
    <name type="scientific">Thalassoglobus neptunius</name>
    <dbReference type="NCBI Taxonomy" id="1938619"/>
    <lineage>
        <taxon>Bacteria</taxon>
        <taxon>Pseudomonadati</taxon>
        <taxon>Planctomycetota</taxon>
        <taxon>Planctomycetia</taxon>
        <taxon>Planctomycetales</taxon>
        <taxon>Planctomycetaceae</taxon>
        <taxon>Thalassoglobus</taxon>
    </lineage>
</organism>
<keyword evidence="3" id="KW-1185">Reference proteome</keyword>
<reference evidence="2 3" key="1">
    <citation type="submission" date="2019-02" db="EMBL/GenBank/DDBJ databases">
        <title>Deep-cultivation of Planctomycetes and their phenomic and genomic characterization uncovers novel biology.</title>
        <authorList>
            <person name="Wiegand S."/>
            <person name="Jogler M."/>
            <person name="Boedeker C."/>
            <person name="Pinto D."/>
            <person name="Vollmers J."/>
            <person name="Rivas-Marin E."/>
            <person name="Kohn T."/>
            <person name="Peeters S.H."/>
            <person name="Heuer A."/>
            <person name="Rast P."/>
            <person name="Oberbeckmann S."/>
            <person name="Bunk B."/>
            <person name="Jeske O."/>
            <person name="Meyerdierks A."/>
            <person name="Storesund J.E."/>
            <person name="Kallscheuer N."/>
            <person name="Luecker S."/>
            <person name="Lage O.M."/>
            <person name="Pohl T."/>
            <person name="Merkel B.J."/>
            <person name="Hornburger P."/>
            <person name="Mueller R.-W."/>
            <person name="Bruemmer F."/>
            <person name="Labrenz M."/>
            <person name="Spormann A.M."/>
            <person name="Op Den Camp H."/>
            <person name="Overmann J."/>
            <person name="Amann R."/>
            <person name="Jetten M.S.M."/>
            <person name="Mascher T."/>
            <person name="Medema M.H."/>
            <person name="Devos D.P."/>
            <person name="Kaster A.-K."/>
            <person name="Ovreas L."/>
            <person name="Rohde M."/>
            <person name="Galperin M.Y."/>
            <person name="Jogler C."/>
        </authorList>
    </citation>
    <scope>NUCLEOTIDE SEQUENCE [LARGE SCALE GENOMIC DNA]</scope>
    <source>
        <strain evidence="2 3">KOR42</strain>
    </source>
</reference>
<dbReference type="Proteomes" id="UP000317243">
    <property type="component" value="Unassembled WGS sequence"/>
</dbReference>
<evidence type="ECO:0000259" key="1">
    <source>
        <dbReference type="Pfam" id="PF07238"/>
    </source>
</evidence>
<dbReference type="GO" id="GO:0035438">
    <property type="term" value="F:cyclic-di-GMP binding"/>
    <property type="evidence" value="ECO:0007669"/>
    <property type="project" value="InterPro"/>
</dbReference>
<name>A0A5C5WJ59_9PLAN</name>
<evidence type="ECO:0000313" key="2">
    <source>
        <dbReference type="EMBL" id="TWT49872.1"/>
    </source>
</evidence>
<gene>
    <name evidence="2" type="ORF">KOR42_38240</name>
</gene>
<protein>
    <submittedName>
        <fullName evidence="2">PilZ domain protein</fullName>
    </submittedName>
</protein>
<comment type="caution">
    <text evidence="2">The sequence shown here is derived from an EMBL/GenBank/DDBJ whole genome shotgun (WGS) entry which is preliminary data.</text>
</comment>
<sequence>MMKMSRTERLRLERLIEVDACSNDSIKQNRRSSNRVPVRLIATLLLKHEHTRECRSVTLGGRVLNLSKGGAMIAMDRVIATETVFIRFLSEAAGPNVIQSRLVHSSMDRKSDHLHIYGVEFQKLLTDHQFAELLRSQSAVDEDDSISPAS</sequence>
<proteinExistence type="predicted"/>